<comment type="caution">
    <text evidence="1">The sequence shown here is derived from an EMBL/GenBank/DDBJ whole genome shotgun (WGS) entry which is preliminary data.</text>
</comment>
<dbReference type="STRING" id="857265.WG78_10875"/>
<keyword evidence="2" id="KW-1185">Reference proteome</keyword>
<dbReference type="InterPro" id="IPR036513">
    <property type="entry name" value="STAS_dom_sf"/>
</dbReference>
<evidence type="ECO:0000313" key="1">
    <source>
        <dbReference type="EMBL" id="KPC52988.1"/>
    </source>
</evidence>
<reference evidence="1 2" key="1">
    <citation type="submission" date="2015-07" db="EMBL/GenBank/DDBJ databases">
        <title>Draft genome sequence of the Amantichitinum ursilacus IGB-41, a new chitin-degrading bacterium.</title>
        <authorList>
            <person name="Kirstahler P."/>
            <person name="Guenther M."/>
            <person name="Grumaz C."/>
            <person name="Rupp S."/>
            <person name="Zibek S."/>
            <person name="Sohn K."/>
        </authorList>
    </citation>
    <scope>NUCLEOTIDE SEQUENCE [LARGE SCALE GENOMIC DNA]</scope>
    <source>
        <strain evidence="1 2">IGB-41</strain>
    </source>
</reference>
<dbReference type="EMBL" id="LAQT01000008">
    <property type="protein sequence ID" value="KPC52988.1"/>
    <property type="molecule type" value="Genomic_DNA"/>
</dbReference>
<dbReference type="RefSeq" id="WP_053937824.1">
    <property type="nucleotide sequence ID" value="NZ_LAQT01000008.1"/>
</dbReference>
<organism evidence="1 2">
    <name type="scientific">Amantichitinum ursilacus</name>
    <dbReference type="NCBI Taxonomy" id="857265"/>
    <lineage>
        <taxon>Bacteria</taxon>
        <taxon>Pseudomonadati</taxon>
        <taxon>Pseudomonadota</taxon>
        <taxon>Betaproteobacteria</taxon>
        <taxon>Neisseriales</taxon>
        <taxon>Chitinibacteraceae</taxon>
        <taxon>Amantichitinum</taxon>
    </lineage>
</organism>
<dbReference type="InterPro" id="IPR021866">
    <property type="entry name" value="SpoIIAA-like"/>
</dbReference>
<dbReference type="Proteomes" id="UP000037939">
    <property type="component" value="Unassembled WGS sequence"/>
</dbReference>
<accession>A0A0N0XL41</accession>
<dbReference type="AlphaFoldDB" id="A0A0N0XL41"/>
<dbReference type="SUPFAM" id="SSF52091">
    <property type="entry name" value="SpoIIaa-like"/>
    <property type="match status" value="1"/>
</dbReference>
<dbReference type="OrthoDB" id="8562463at2"/>
<dbReference type="InterPro" id="IPR038396">
    <property type="entry name" value="SpoIIAA-like_sf"/>
</dbReference>
<dbReference type="Gene3D" id="3.40.50.10600">
    <property type="entry name" value="SpoIIaa-like domains"/>
    <property type="match status" value="1"/>
</dbReference>
<gene>
    <name evidence="1" type="ORF">WG78_10875</name>
</gene>
<sequence>MITIDQQADYVAVSVFAEFTLHDFREFEENVLYRIQFEGKPNLLFDMTAMSGYTIDTMVEEVKFGRKHRADFGRVAIVSSDQWVTWTAWLNQLFSEAQIQVFDRVDDARFWVERGDGGVAAA</sequence>
<evidence type="ECO:0008006" key="3">
    <source>
        <dbReference type="Google" id="ProtNLM"/>
    </source>
</evidence>
<dbReference type="Pfam" id="PF11964">
    <property type="entry name" value="SpoIIAA-like"/>
    <property type="match status" value="1"/>
</dbReference>
<name>A0A0N0XL41_9NEIS</name>
<proteinExistence type="predicted"/>
<evidence type="ECO:0000313" key="2">
    <source>
        <dbReference type="Proteomes" id="UP000037939"/>
    </source>
</evidence>
<protein>
    <recommendedName>
        <fullName evidence="3">SpoIIAA-like protein</fullName>
    </recommendedName>
</protein>